<evidence type="ECO:0000256" key="2">
    <source>
        <dbReference type="SAM" id="MobiDB-lite"/>
    </source>
</evidence>
<dbReference type="Pfam" id="PF18276">
    <property type="entry name" value="TcA_TcB_BD"/>
    <property type="match status" value="1"/>
</dbReference>
<accession>A0A1I2LI81</accession>
<dbReference type="GO" id="GO:0051301">
    <property type="term" value="P:cell division"/>
    <property type="evidence" value="ECO:0007669"/>
    <property type="project" value="UniProtKB-KW"/>
</dbReference>
<feature type="domain" description="Tc toxin complex TcA C-terminal TcB-binding" evidence="3">
    <location>
        <begin position="517"/>
        <end position="766"/>
    </location>
</feature>
<evidence type="ECO:0000259" key="3">
    <source>
        <dbReference type="Pfam" id="PF18276"/>
    </source>
</evidence>
<keyword evidence="7" id="KW-1185">Reference proteome</keyword>
<evidence type="ECO:0000313" key="5">
    <source>
        <dbReference type="EMBL" id="SFF78159.1"/>
    </source>
</evidence>
<protein>
    <submittedName>
        <fullName evidence="4">Cell division protein FtsB</fullName>
    </submittedName>
</protein>
<reference evidence="5 6" key="1">
    <citation type="submission" date="2016-10" db="EMBL/GenBank/DDBJ databases">
        <authorList>
            <person name="de Groot N.N."/>
        </authorList>
    </citation>
    <scope>NUCLEOTIDE SEQUENCE [LARGE SCALE GENOMIC DNA]</scope>
    <source>
        <strain evidence="5 6">CPCC 202808</strain>
    </source>
</reference>
<keyword evidence="1" id="KW-0175">Coiled coil</keyword>
<dbReference type="RefSeq" id="WP_092881093.1">
    <property type="nucleotide sequence ID" value="NZ_FOOI01000002.1"/>
</dbReference>
<dbReference type="Proteomes" id="UP000533017">
    <property type="component" value="Unassembled WGS sequence"/>
</dbReference>
<dbReference type="EMBL" id="JACBZA010000001">
    <property type="protein sequence ID" value="NYH84903.1"/>
    <property type="molecule type" value="Genomic_DNA"/>
</dbReference>
<evidence type="ECO:0000256" key="1">
    <source>
        <dbReference type="SAM" id="Coils"/>
    </source>
</evidence>
<dbReference type="InterPro" id="IPR040840">
    <property type="entry name" value="TcA_TcB_BD"/>
</dbReference>
<dbReference type="AlphaFoldDB" id="A0A1I2LI81"/>
<name>A0A1I2LI81_9ACTN</name>
<dbReference type="EMBL" id="FOOI01000002">
    <property type="protein sequence ID" value="SFF78159.1"/>
    <property type="molecule type" value="Genomic_DNA"/>
</dbReference>
<sequence>MSVQDSGQASRREFVQAGPLGSEVLPSADRDNLVAPDATPAHALPKNTEVETVLARVEDLIGRGHLGAALKAAAGLPSGGVLAPHYEFLRQEKLARAHVGIADRYFLRGDAANARIFYERAVSPQTSDPTVRTTIQLAGQVFDELGARRAALLDRLTASIGKDDYATWCADHSDLTRLTLLDVAALRERISPDFRLEPALGERPPIDPDPGYVDPLPAESELVDFEPAVPATVFSAPSTGAVSVDVGPRAADGRLRASVAMPLIAGVFTAKARLLALDARLTPTGQSPASVPLFRYEHLRDQAARIADRVRQVESRMLPIQFELDDFAQVVDAVRRPLAEQEAELVAINQRIADLTQGMAALAQAEKAVDQVVVALDAVEDQCDCDWWCWLTASLCFLFAAAIVVATSIVAAPLTPLELGFFLALAIPLDVFVGDSLVLAGVNTINCDNVGEITTEYRTTLAAIRQGITQTQAELSHALTTRDALVAQINALSDQLSAVYASNAARLLDAKTLDAIQSQYNAIRQSLLTRAQAVAKLAEDAFNFERDADVHVVQDAYYDDARKGYTSAESLLHDLGGFDYIDLTGRTQKAIQLSHTVSLARHYPISFVALRTTGKTRFTTKLAEFDRWYPGTYQQRIKEVGVEVLVDGKAHPARGYLSNDGVSLVRFVDSGNKRPVDDVQVFAEPDPDLVRLCYKRFRRQRHVDTMAFPAFSSYLHRDRMRQLQARERNFFENVGLESSWVLELLPDQPFDLSRVTDVRVSFQYEAMFDDNLKRVLEKKRYAGRKETAALSARKLGEARGTPPDFTGTFGWKVGPDLFEASVLERTIVNVGFLVSAKGLSSLPGKATLEISYEGAAPVQVVTNDSGVVATASGTPAGSGLAALETMAHGRPITGSWTGRVVDLPAGVSPGDVDDVLLLLNYEYAT</sequence>
<evidence type="ECO:0000313" key="7">
    <source>
        <dbReference type="Proteomes" id="UP000533017"/>
    </source>
</evidence>
<keyword evidence="4" id="KW-0132">Cell division</keyword>
<gene>
    <name evidence="4" type="ORF">FHR37_003754</name>
    <name evidence="5" type="ORF">SAMN05421678_102125</name>
</gene>
<proteinExistence type="predicted"/>
<evidence type="ECO:0000313" key="4">
    <source>
        <dbReference type="EMBL" id="NYH84903.1"/>
    </source>
</evidence>
<keyword evidence="4" id="KW-0131">Cell cycle</keyword>
<organism evidence="5 6">
    <name type="scientific">Actinopolymorpha cephalotaxi</name>
    <dbReference type="NCBI Taxonomy" id="504797"/>
    <lineage>
        <taxon>Bacteria</taxon>
        <taxon>Bacillati</taxon>
        <taxon>Actinomycetota</taxon>
        <taxon>Actinomycetes</taxon>
        <taxon>Propionibacteriales</taxon>
        <taxon>Actinopolymorphaceae</taxon>
        <taxon>Actinopolymorpha</taxon>
    </lineage>
</organism>
<dbReference type="STRING" id="504797.SAMN05421678_102125"/>
<dbReference type="OrthoDB" id="9781691at2"/>
<reference evidence="4 7" key="2">
    <citation type="submission" date="2020-07" db="EMBL/GenBank/DDBJ databases">
        <title>Sequencing the genomes of 1000 actinobacteria strains.</title>
        <authorList>
            <person name="Klenk H.-P."/>
        </authorList>
    </citation>
    <scope>NUCLEOTIDE SEQUENCE [LARGE SCALE GENOMIC DNA]</scope>
    <source>
        <strain evidence="4 7">DSM 45117</strain>
    </source>
</reference>
<dbReference type="Proteomes" id="UP000199052">
    <property type="component" value="Unassembled WGS sequence"/>
</dbReference>
<evidence type="ECO:0000313" key="6">
    <source>
        <dbReference type="Proteomes" id="UP000199052"/>
    </source>
</evidence>
<feature type="coiled-coil region" evidence="1">
    <location>
        <begin position="296"/>
        <end position="382"/>
    </location>
</feature>
<feature type="region of interest" description="Disordered" evidence="2">
    <location>
        <begin position="1"/>
        <end position="44"/>
    </location>
</feature>